<sequence>MEIASEFISTYRRKFCVPTSLECNKTVGVMHASCVFLKGTSYRAGNDFARNGPVDFQPSLITIIQRPDAAVNHGFILLNDIRQPSFILG</sequence>
<reference evidence="1 2" key="1">
    <citation type="submission" date="2019-02" db="EMBL/GenBank/DDBJ databases">
        <title>Deep-cultivation of Planctomycetes and their phenomic and genomic characterization uncovers novel biology.</title>
        <authorList>
            <person name="Wiegand S."/>
            <person name="Jogler M."/>
            <person name="Boedeker C."/>
            <person name="Pinto D."/>
            <person name="Vollmers J."/>
            <person name="Rivas-Marin E."/>
            <person name="Kohn T."/>
            <person name="Peeters S.H."/>
            <person name="Heuer A."/>
            <person name="Rast P."/>
            <person name="Oberbeckmann S."/>
            <person name="Bunk B."/>
            <person name="Jeske O."/>
            <person name="Meyerdierks A."/>
            <person name="Storesund J.E."/>
            <person name="Kallscheuer N."/>
            <person name="Luecker S."/>
            <person name="Lage O.M."/>
            <person name="Pohl T."/>
            <person name="Merkel B.J."/>
            <person name="Hornburger P."/>
            <person name="Mueller R.-W."/>
            <person name="Bruemmer F."/>
            <person name="Labrenz M."/>
            <person name="Spormann A.M."/>
            <person name="Op Den Camp H."/>
            <person name="Overmann J."/>
            <person name="Amann R."/>
            <person name="Jetten M.S.M."/>
            <person name="Mascher T."/>
            <person name="Medema M.H."/>
            <person name="Devos D.P."/>
            <person name="Kaster A.-K."/>
            <person name="Ovreas L."/>
            <person name="Rohde M."/>
            <person name="Galperin M.Y."/>
            <person name="Jogler C."/>
        </authorList>
    </citation>
    <scope>NUCLEOTIDE SEQUENCE [LARGE SCALE GENOMIC DNA]</scope>
    <source>
        <strain evidence="1 2">Pan54</strain>
    </source>
</reference>
<keyword evidence="2" id="KW-1185">Reference proteome</keyword>
<dbReference type="AlphaFoldDB" id="A0A5C5XA37"/>
<dbReference type="EMBL" id="SJPG01000001">
    <property type="protein sequence ID" value="TWT59876.1"/>
    <property type="molecule type" value="Genomic_DNA"/>
</dbReference>
<gene>
    <name evidence="1" type="ORF">Pan54_05870</name>
</gene>
<protein>
    <submittedName>
        <fullName evidence="1">Uncharacterized protein</fullName>
    </submittedName>
</protein>
<comment type="caution">
    <text evidence="1">The sequence shown here is derived from an EMBL/GenBank/DDBJ whole genome shotgun (WGS) entry which is preliminary data.</text>
</comment>
<evidence type="ECO:0000313" key="2">
    <source>
        <dbReference type="Proteomes" id="UP000316095"/>
    </source>
</evidence>
<accession>A0A5C5XA37</accession>
<name>A0A5C5XA37_9PLAN</name>
<organism evidence="1 2">
    <name type="scientific">Rubinisphaera italica</name>
    <dbReference type="NCBI Taxonomy" id="2527969"/>
    <lineage>
        <taxon>Bacteria</taxon>
        <taxon>Pseudomonadati</taxon>
        <taxon>Planctomycetota</taxon>
        <taxon>Planctomycetia</taxon>
        <taxon>Planctomycetales</taxon>
        <taxon>Planctomycetaceae</taxon>
        <taxon>Rubinisphaera</taxon>
    </lineage>
</organism>
<proteinExistence type="predicted"/>
<evidence type="ECO:0000313" key="1">
    <source>
        <dbReference type="EMBL" id="TWT59876.1"/>
    </source>
</evidence>
<dbReference type="Proteomes" id="UP000316095">
    <property type="component" value="Unassembled WGS sequence"/>
</dbReference>